<dbReference type="AlphaFoldDB" id="A0A1Y0I7M0"/>
<dbReference type="SUPFAM" id="SSF56935">
    <property type="entry name" value="Porins"/>
    <property type="match status" value="1"/>
</dbReference>
<organism evidence="1 2">
    <name type="scientific">Oleiphilus messinensis</name>
    <dbReference type="NCBI Taxonomy" id="141451"/>
    <lineage>
        <taxon>Bacteria</taxon>
        <taxon>Pseudomonadati</taxon>
        <taxon>Pseudomonadota</taxon>
        <taxon>Gammaproteobacteria</taxon>
        <taxon>Oceanospirillales</taxon>
        <taxon>Oleiphilaceae</taxon>
        <taxon>Oleiphilus</taxon>
    </lineage>
</organism>
<dbReference type="KEGG" id="ome:OLMES_1681"/>
<dbReference type="OrthoDB" id="106501at2"/>
<reference evidence="1 2" key="1">
    <citation type="submission" date="2017-05" db="EMBL/GenBank/DDBJ databases">
        <title>Genomic insights into alkan degradation activity of Oleiphilus messinensis.</title>
        <authorList>
            <person name="Kozyavkin S.A."/>
            <person name="Slesarev A.I."/>
            <person name="Golyshin P.N."/>
            <person name="Korzhenkov A."/>
            <person name="Golyshina O.N."/>
            <person name="Toshchakov S.V."/>
        </authorList>
    </citation>
    <scope>NUCLEOTIDE SEQUENCE [LARGE SCALE GENOMIC DNA]</scope>
    <source>
        <strain evidence="1 2">ME102</strain>
    </source>
</reference>
<evidence type="ECO:0000313" key="2">
    <source>
        <dbReference type="Proteomes" id="UP000196027"/>
    </source>
</evidence>
<name>A0A1Y0I7M0_9GAMM</name>
<keyword evidence="2" id="KW-1185">Reference proteome</keyword>
<dbReference type="EMBL" id="CP021425">
    <property type="protein sequence ID" value="ARU55756.1"/>
    <property type="molecule type" value="Genomic_DNA"/>
</dbReference>
<evidence type="ECO:0000313" key="1">
    <source>
        <dbReference type="EMBL" id="ARU55756.1"/>
    </source>
</evidence>
<accession>A0A1Y0I7M0</accession>
<dbReference type="Proteomes" id="UP000196027">
    <property type="component" value="Chromosome"/>
</dbReference>
<dbReference type="RefSeq" id="WP_087460825.1">
    <property type="nucleotide sequence ID" value="NZ_CP021425.1"/>
</dbReference>
<proteinExistence type="predicted"/>
<sequence length="408" mass="46478">MIRCKLYPSIKRVGQARKWFGILACCGFAASISNVTAHGLDNPPQWHGFANQGFSYTTENNFLGESSEGSFKFLEAGLNASWRALNTLQISGQLLYRQTGNAPPDGVEVDYAIADWRVLDTFDYGFGVRAGRIKNPYGFFNETRDVAATRPSILLPESIYIDYLRELMHSSDSVGLYGHSELAGGTATFYAVFGRPILYDTTIPAIIYTQTQGSLEDEAIYSARVGYEDGSGIWRVAVSVADFRADYLAADTEPLFDGKSHITQFLFSAEGYWQNFRLTGEYQRRLIRTENVYFPGLTLKNKGDGYYLQLSYDFNVHFSAYVRWDRIYLNNQDKKGVLYEARTQEPAHFTYAKDITWGARYAINTNWLVGAEYHRVDGTYWLPDLENRSAEAQSSRWDMYLLQVSYRF</sequence>
<gene>
    <name evidence="1" type="ORF">OLMES_1681</name>
</gene>
<protein>
    <submittedName>
        <fullName evidence="1">SP family porin</fullName>
    </submittedName>
</protein>